<dbReference type="AlphaFoldDB" id="A0A223NT48"/>
<keyword evidence="3" id="KW-1185">Reference proteome</keyword>
<protein>
    <recommendedName>
        <fullName evidence="4">DUF4252 domain-containing protein</fullName>
    </recommendedName>
</protein>
<evidence type="ECO:0000313" key="2">
    <source>
        <dbReference type="EMBL" id="ASU32986.1"/>
    </source>
</evidence>
<dbReference type="EMBL" id="CP022743">
    <property type="protein sequence ID" value="ASU32986.1"/>
    <property type="molecule type" value="Genomic_DNA"/>
</dbReference>
<evidence type="ECO:0008006" key="4">
    <source>
        <dbReference type="Google" id="ProtNLM"/>
    </source>
</evidence>
<gene>
    <name evidence="2" type="ORF">MuYL_1086</name>
</gene>
<feature type="signal peptide" evidence="1">
    <location>
        <begin position="1"/>
        <end position="20"/>
    </location>
</feature>
<dbReference type="Proteomes" id="UP000215002">
    <property type="component" value="Chromosome"/>
</dbReference>
<dbReference type="KEGG" id="muc:MuYL_1086"/>
<dbReference type="OrthoDB" id="795071at2"/>
<dbReference type="RefSeq" id="WP_094569511.1">
    <property type="nucleotide sequence ID" value="NZ_CP022743.1"/>
</dbReference>
<evidence type="ECO:0000256" key="1">
    <source>
        <dbReference type="SAM" id="SignalP"/>
    </source>
</evidence>
<sequence>MKKYLFFLPVMLLTSLSMYGQSTKFSDLVYFTSLTNSEVYDNLLQGNSFRQDYSTDVNGHEIEYFKSITGKPATEKIVVGNFTKLSDGAVLHTVNYTSTDPQHILNMIAQAKRFGLEMKFHGADEANNIYLLDNSFYRVSIYLRRDQTSGLVEIKQKEYLGIE</sequence>
<proteinExistence type="predicted"/>
<organism evidence="2 3">
    <name type="scientific">Mucilaginibacter xinganensis</name>
    <dbReference type="NCBI Taxonomy" id="1234841"/>
    <lineage>
        <taxon>Bacteria</taxon>
        <taxon>Pseudomonadati</taxon>
        <taxon>Bacteroidota</taxon>
        <taxon>Sphingobacteriia</taxon>
        <taxon>Sphingobacteriales</taxon>
        <taxon>Sphingobacteriaceae</taxon>
        <taxon>Mucilaginibacter</taxon>
    </lineage>
</organism>
<accession>A0A223NT48</accession>
<reference evidence="2 3" key="1">
    <citation type="submission" date="2017-08" db="EMBL/GenBank/DDBJ databases">
        <title>Complete genome sequence of Mucilaginibacter sp. strain BJC16-A31.</title>
        <authorList>
            <consortium name="Henan University of Science and Technology"/>
            <person name="You X."/>
        </authorList>
    </citation>
    <scope>NUCLEOTIDE SEQUENCE [LARGE SCALE GENOMIC DNA]</scope>
    <source>
        <strain evidence="2 3">BJC16-A31</strain>
    </source>
</reference>
<name>A0A223NT48_9SPHI</name>
<keyword evidence="1" id="KW-0732">Signal</keyword>
<evidence type="ECO:0000313" key="3">
    <source>
        <dbReference type="Proteomes" id="UP000215002"/>
    </source>
</evidence>
<feature type="chain" id="PRO_5013166469" description="DUF4252 domain-containing protein" evidence="1">
    <location>
        <begin position="21"/>
        <end position="163"/>
    </location>
</feature>